<proteinExistence type="predicted"/>
<dbReference type="InterPro" id="IPR013083">
    <property type="entry name" value="Znf_RING/FYVE/PHD"/>
</dbReference>
<evidence type="ECO:0000313" key="4">
    <source>
        <dbReference type="Proteomes" id="UP000266673"/>
    </source>
</evidence>
<keyword evidence="4" id="KW-1185">Reference proteome</keyword>
<keyword evidence="1" id="KW-0479">Metal-binding</keyword>
<dbReference type="OrthoDB" id="411372at2759"/>
<dbReference type="Proteomes" id="UP000266673">
    <property type="component" value="Unassembled WGS sequence"/>
</dbReference>
<dbReference type="EMBL" id="QKWP01000175">
    <property type="protein sequence ID" value="RIB25426.1"/>
    <property type="molecule type" value="Genomic_DNA"/>
</dbReference>
<dbReference type="GO" id="GO:0008270">
    <property type="term" value="F:zinc ion binding"/>
    <property type="evidence" value="ECO:0007669"/>
    <property type="project" value="UniProtKB-KW"/>
</dbReference>
<evidence type="ECO:0000256" key="1">
    <source>
        <dbReference type="PROSITE-ProRule" id="PRU00175"/>
    </source>
</evidence>
<gene>
    <name evidence="3" type="ORF">C2G38_2165947</name>
</gene>
<organism evidence="3 4">
    <name type="scientific">Gigaspora rosea</name>
    <dbReference type="NCBI Taxonomy" id="44941"/>
    <lineage>
        <taxon>Eukaryota</taxon>
        <taxon>Fungi</taxon>
        <taxon>Fungi incertae sedis</taxon>
        <taxon>Mucoromycota</taxon>
        <taxon>Glomeromycotina</taxon>
        <taxon>Glomeromycetes</taxon>
        <taxon>Diversisporales</taxon>
        <taxon>Gigasporaceae</taxon>
        <taxon>Gigaspora</taxon>
    </lineage>
</organism>
<keyword evidence="1" id="KW-0862">Zinc</keyword>
<dbReference type="PROSITE" id="PS50089">
    <property type="entry name" value="ZF_RING_2"/>
    <property type="match status" value="1"/>
</dbReference>
<evidence type="ECO:0000313" key="3">
    <source>
        <dbReference type="EMBL" id="RIB25426.1"/>
    </source>
</evidence>
<keyword evidence="1" id="KW-0863">Zinc-finger</keyword>
<dbReference type="InterPro" id="IPR001841">
    <property type="entry name" value="Znf_RING"/>
</dbReference>
<name>A0A397W261_9GLOM</name>
<accession>A0A397W261</accession>
<evidence type="ECO:0000259" key="2">
    <source>
        <dbReference type="PROSITE" id="PS50089"/>
    </source>
</evidence>
<comment type="caution">
    <text evidence="3">The sequence shown here is derived from an EMBL/GenBank/DDBJ whole genome shotgun (WGS) entry which is preliminary data.</text>
</comment>
<protein>
    <recommendedName>
        <fullName evidence="2">RING-type domain-containing protein</fullName>
    </recommendedName>
</protein>
<feature type="domain" description="RING-type" evidence="2">
    <location>
        <begin position="64"/>
        <end position="107"/>
    </location>
</feature>
<dbReference type="SUPFAM" id="SSF57850">
    <property type="entry name" value="RING/U-box"/>
    <property type="match status" value="1"/>
</dbReference>
<dbReference type="Gene3D" id="3.30.40.10">
    <property type="entry name" value="Zinc/RING finger domain, C3HC4 (zinc finger)"/>
    <property type="match status" value="1"/>
</dbReference>
<sequence length="240" mass="27508">MQFSLLEHAINISYTISLEPLSKGELAKKYPKQSELLKYLGINILKSHPNSLANNITISELENCHKCNEETLLNPSKAFTMLVCGHILYHDCLEKSNRDKQKTCPICFIDNEGTASTEIHISDVVENESLIKELSLPSGPIDDNNRENKSKESKPKTLLQLYYNASWAEKCITRAYQEEIIYFAENSKKESKKLKEYQNSEGTDHVIRERDLGYYYGNGWLKRVNIRNSLSVRIILDASD</sequence>
<reference evidence="3 4" key="1">
    <citation type="submission" date="2018-06" db="EMBL/GenBank/DDBJ databases">
        <title>Comparative genomics reveals the genomic features of Rhizophagus irregularis, R. cerebriforme, R. diaphanum and Gigaspora rosea, and their symbiotic lifestyle signature.</title>
        <authorList>
            <person name="Morin E."/>
            <person name="San Clemente H."/>
            <person name="Chen E.C.H."/>
            <person name="De La Providencia I."/>
            <person name="Hainaut M."/>
            <person name="Kuo A."/>
            <person name="Kohler A."/>
            <person name="Murat C."/>
            <person name="Tang N."/>
            <person name="Roy S."/>
            <person name="Loubradou J."/>
            <person name="Henrissat B."/>
            <person name="Grigoriev I.V."/>
            <person name="Corradi N."/>
            <person name="Roux C."/>
            <person name="Martin F.M."/>
        </authorList>
    </citation>
    <scope>NUCLEOTIDE SEQUENCE [LARGE SCALE GENOMIC DNA]</scope>
    <source>
        <strain evidence="3 4">DAOM 194757</strain>
    </source>
</reference>
<dbReference type="AlphaFoldDB" id="A0A397W261"/>